<proteinExistence type="predicted"/>
<accession>A0A068WYQ5</accession>
<evidence type="ECO:0000313" key="2">
    <source>
        <dbReference type="Proteomes" id="UP000492820"/>
    </source>
</evidence>
<organism evidence="1">
    <name type="scientific">Echinococcus granulosus</name>
    <name type="common">Hydatid tapeworm</name>
    <dbReference type="NCBI Taxonomy" id="6210"/>
    <lineage>
        <taxon>Eukaryota</taxon>
        <taxon>Metazoa</taxon>
        <taxon>Spiralia</taxon>
        <taxon>Lophotrochozoa</taxon>
        <taxon>Platyhelminthes</taxon>
        <taxon>Cestoda</taxon>
        <taxon>Eucestoda</taxon>
        <taxon>Cyclophyllidea</taxon>
        <taxon>Taeniidae</taxon>
        <taxon>Echinococcus</taxon>
        <taxon>Echinococcus granulosus group</taxon>
    </lineage>
</organism>
<name>A0A068WYQ5_ECHGR</name>
<reference evidence="3" key="3">
    <citation type="submission" date="2020-10" db="UniProtKB">
        <authorList>
            <consortium name="WormBaseParasite"/>
        </authorList>
    </citation>
    <scope>IDENTIFICATION</scope>
</reference>
<evidence type="ECO:0000313" key="1">
    <source>
        <dbReference type="EMBL" id="CDS25006.1"/>
    </source>
</evidence>
<dbReference type="AlphaFoldDB" id="A0A068WYQ5"/>
<protein>
    <submittedName>
        <fullName evidence="1 3">Uncharacterized protein</fullName>
    </submittedName>
</protein>
<reference evidence="1 2" key="1">
    <citation type="journal article" date="2013" name="Nature">
        <title>The genomes of four tapeworm species reveal adaptations to parasitism.</title>
        <authorList>
            <person name="Tsai I.J."/>
            <person name="Zarowiecki M."/>
            <person name="Holroyd N."/>
            <person name="Garciarrubio A."/>
            <person name="Sanchez-Flores A."/>
            <person name="Brooks K.L."/>
            <person name="Tracey A."/>
            <person name="Bobes R.J."/>
            <person name="Fragoso G."/>
            <person name="Sciutto E."/>
            <person name="Aslett M."/>
            <person name="Beasley H."/>
            <person name="Bennett H.M."/>
            <person name="Cai J."/>
            <person name="Camicia F."/>
            <person name="Clark R."/>
            <person name="Cucher M."/>
            <person name="De Silva N."/>
            <person name="Day T.A."/>
            <person name="Deplazes P."/>
            <person name="Estrada K."/>
            <person name="Fernandez C."/>
            <person name="Holland P.W."/>
            <person name="Hou J."/>
            <person name="Hu S."/>
            <person name="Huckvale T."/>
            <person name="Hung S.S."/>
            <person name="Kamenetzky L."/>
            <person name="Keane J.A."/>
            <person name="Kiss F."/>
            <person name="Koziol U."/>
            <person name="Lambert O."/>
            <person name="Liu K."/>
            <person name="Luo X."/>
            <person name="Luo Y."/>
            <person name="Macchiaroli N."/>
            <person name="Nichol S."/>
            <person name="Paps J."/>
            <person name="Parkinson J."/>
            <person name="Pouchkina-Stantcheva N."/>
            <person name="Riddiford N."/>
            <person name="Rosenzvit M."/>
            <person name="Salinas G."/>
            <person name="Wasmuth J.D."/>
            <person name="Zamanian M."/>
            <person name="Zheng Y."/>
            <person name="Cai X."/>
            <person name="Soberon X."/>
            <person name="Olson P.D."/>
            <person name="Laclette J.P."/>
            <person name="Brehm K."/>
            <person name="Berriman M."/>
            <person name="Garciarrubio A."/>
            <person name="Bobes R.J."/>
            <person name="Fragoso G."/>
            <person name="Sanchez-Flores A."/>
            <person name="Estrada K."/>
            <person name="Cevallos M.A."/>
            <person name="Morett E."/>
            <person name="Gonzalez V."/>
            <person name="Portillo T."/>
            <person name="Ochoa-Leyva A."/>
            <person name="Jose M.V."/>
            <person name="Sciutto E."/>
            <person name="Landa A."/>
            <person name="Jimenez L."/>
            <person name="Valdes V."/>
            <person name="Carrero J.C."/>
            <person name="Larralde C."/>
            <person name="Morales-Montor J."/>
            <person name="Limon-Lason J."/>
            <person name="Soberon X."/>
            <person name="Laclette J.P."/>
        </authorList>
    </citation>
    <scope>NUCLEOTIDE SEQUENCE [LARGE SCALE GENOMIC DNA]</scope>
</reference>
<sequence length="173" mass="19178">MRHCRGLSPTSLFINGAKEAVYGVHNRRDQVEVHAMPTDHEVISIKLQWLYEEFARKHQCIQICVQLCFPHKRMPQQLVMGLFECACSVACRPLRLLATAPRVTDTGPGRTSQTLSQLVGGARALSVLTIRISTPAIYYHPISSIALHYCTFAVVQSNVCLSFISATNAHTAS</sequence>
<dbReference type="EMBL" id="LK028678">
    <property type="protein sequence ID" value="CDS25006.1"/>
    <property type="molecule type" value="Genomic_DNA"/>
</dbReference>
<dbReference type="Proteomes" id="UP000492820">
    <property type="component" value="Unassembled WGS sequence"/>
</dbReference>
<reference evidence="1" key="2">
    <citation type="submission" date="2014-06" db="EMBL/GenBank/DDBJ databases">
        <authorList>
            <person name="Aslett M."/>
        </authorList>
    </citation>
    <scope>NUCLEOTIDE SEQUENCE</scope>
</reference>
<evidence type="ECO:0000313" key="3">
    <source>
        <dbReference type="WBParaSite" id="EgrG_002052500"/>
    </source>
</evidence>
<dbReference type="WBParaSite" id="EgrG_002052500">
    <property type="protein sequence ID" value="EgrG_002052500"/>
    <property type="gene ID" value="EgrG_002052500"/>
</dbReference>
<gene>
    <name evidence="1" type="ORF">EgrG_002052500</name>
</gene>